<name>A0ABQ9GXI6_9NEOP</name>
<accession>A0ABQ9GXI6</accession>
<evidence type="ECO:0000313" key="1">
    <source>
        <dbReference type="EMBL" id="KAJ8876731.1"/>
    </source>
</evidence>
<reference evidence="1 2" key="1">
    <citation type="submission" date="2023-02" db="EMBL/GenBank/DDBJ databases">
        <title>LHISI_Scaffold_Assembly.</title>
        <authorList>
            <person name="Stuart O.P."/>
            <person name="Cleave R."/>
            <person name="Magrath M.J.L."/>
            <person name="Mikheyev A.S."/>
        </authorList>
    </citation>
    <scope>NUCLEOTIDE SEQUENCE [LARGE SCALE GENOMIC DNA]</scope>
    <source>
        <strain evidence="1">Daus_M_001</strain>
        <tissue evidence="1">Leg muscle</tissue>
    </source>
</reference>
<dbReference type="EMBL" id="JARBHB010000008">
    <property type="protein sequence ID" value="KAJ8876731.1"/>
    <property type="molecule type" value="Genomic_DNA"/>
</dbReference>
<protein>
    <submittedName>
        <fullName evidence="1">Uncharacterized protein</fullName>
    </submittedName>
</protein>
<proteinExistence type="predicted"/>
<organism evidence="1 2">
    <name type="scientific">Dryococelus australis</name>
    <dbReference type="NCBI Taxonomy" id="614101"/>
    <lineage>
        <taxon>Eukaryota</taxon>
        <taxon>Metazoa</taxon>
        <taxon>Ecdysozoa</taxon>
        <taxon>Arthropoda</taxon>
        <taxon>Hexapoda</taxon>
        <taxon>Insecta</taxon>
        <taxon>Pterygota</taxon>
        <taxon>Neoptera</taxon>
        <taxon>Polyneoptera</taxon>
        <taxon>Phasmatodea</taxon>
        <taxon>Verophasmatodea</taxon>
        <taxon>Anareolatae</taxon>
        <taxon>Phasmatidae</taxon>
        <taxon>Eurycanthinae</taxon>
        <taxon>Dryococelus</taxon>
    </lineage>
</organism>
<evidence type="ECO:0000313" key="2">
    <source>
        <dbReference type="Proteomes" id="UP001159363"/>
    </source>
</evidence>
<comment type="caution">
    <text evidence="1">The sequence shown here is derived from an EMBL/GenBank/DDBJ whole genome shotgun (WGS) entry which is preliminary data.</text>
</comment>
<gene>
    <name evidence="1" type="ORF">PR048_021178</name>
</gene>
<keyword evidence="2" id="KW-1185">Reference proteome</keyword>
<sequence>MLSSGVHHSCDMLSSGVHHSCDMLSSGVHHSCDMLSSGVHHSCDMLSSGVHHSCDIGLTTRLPPRRTWFDSRRGHSWDFTCGTFPRVGGFLGDLPFAPPLHSDAAPYSPYFTLIGFEEPIFYSTGKFLTRATPECTAVPSDIPDQYQGNTRIIGDFSPHHDGASSGGVSLIREVRMYNVHSTSVLEFCILPYPEQKWIRNLRRCISIPQLSMPPDCYKSANEVPYVRA</sequence>
<dbReference type="Proteomes" id="UP001159363">
    <property type="component" value="Chromosome 7"/>
</dbReference>